<dbReference type="GeneID" id="5971617"/>
<evidence type="ECO:0000313" key="2">
    <source>
        <dbReference type="Proteomes" id="UP000001055"/>
    </source>
</evidence>
<organism evidence="1 2">
    <name type="scientific">Phaeosphaeria nodorum (strain SN15 / ATCC MYA-4574 / FGSC 10173)</name>
    <name type="common">Glume blotch fungus</name>
    <name type="synonym">Parastagonospora nodorum</name>
    <dbReference type="NCBI Taxonomy" id="321614"/>
    <lineage>
        <taxon>Eukaryota</taxon>
        <taxon>Fungi</taxon>
        <taxon>Dikarya</taxon>
        <taxon>Ascomycota</taxon>
        <taxon>Pezizomycotina</taxon>
        <taxon>Dothideomycetes</taxon>
        <taxon>Pleosporomycetidae</taxon>
        <taxon>Pleosporales</taxon>
        <taxon>Pleosporineae</taxon>
        <taxon>Phaeosphaeriaceae</taxon>
        <taxon>Parastagonospora</taxon>
    </lineage>
</organism>
<dbReference type="AlphaFoldDB" id="Q0UV83"/>
<evidence type="ECO:0000313" key="1">
    <source>
        <dbReference type="EMBL" id="EAT88091.1"/>
    </source>
</evidence>
<dbReference type="EMBL" id="CH445330">
    <property type="protein sequence ID" value="EAT88091.1"/>
    <property type="molecule type" value="Genomic_DNA"/>
</dbReference>
<dbReference type="InParanoid" id="Q0UV83"/>
<protein>
    <submittedName>
        <fullName evidence="1">Uncharacterized protein</fullName>
    </submittedName>
</protein>
<reference evidence="2" key="1">
    <citation type="journal article" date="2007" name="Plant Cell">
        <title>Dothideomycete-plant interactions illuminated by genome sequencing and EST analysis of the wheat pathogen Stagonospora nodorum.</title>
        <authorList>
            <person name="Hane J.K."/>
            <person name="Lowe R.G."/>
            <person name="Solomon P.S."/>
            <person name="Tan K.C."/>
            <person name="Schoch C.L."/>
            <person name="Spatafora J.W."/>
            <person name="Crous P.W."/>
            <person name="Kodira C."/>
            <person name="Birren B.W."/>
            <person name="Galagan J.E."/>
            <person name="Torriani S.F."/>
            <person name="McDonald B.A."/>
            <person name="Oliver R.P."/>
        </authorList>
    </citation>
    <scope>NUCLEOTIDE SEQUENCE [LARGE SCALE GENOMIC DNA]</scope>
    <source>
        <strain evidence="2">SN15 / ATCC MYA-4574 / FGSC 10173</strain>
    </source>
</reference>
<proteinExistence type="predicted"/>
<name>Q0UV83_PHANO</name>
<dbReference type="Proteomes" id="UP000001055">
    <property type="component" value="Unassembled WGS sequence"/>
</dbReference>
<sequence length="80" mass="9283">MTVSEDSPHPKSLGGCRLRRKVTKGIQQLEAIHITARLRLRRADSVYSFRYTVRFHHVSSNEHPSDFQATYVRGRFQARA</sequence>
<gene>
    <name evidence="1" type="ORF">SNOG_04331</name>
</gene>
<dbReference type="KEGG" id="pno:SNOG_04331"/>
<accession>Q0UV83</accession>
<dbReference type="RefSeq" id="XP_001794749.1">
    <property type="nucleotide sequence ID" value="XM_001794697.1"/>
</dbReference>